<dbReference type="Gene3D" id="3.40.1440.10">
    <property type="entry name" value="GIY-YIG endonuclease"/>
    <property type="match status" value="1"/>
</dbReference>
<dbReference type="InterPro" id="IPR050190">
    <property type="entry name" value="UPF0213_domain"/>
</dbReference>
<dbReference type="PANTHER" id="PTHR34477">
    <property type="entry name" value="UPF0213 PROTEIN YHBQ"/>
    <property type="match status" value="1"/>
</dbReference>
<reference evidence="2" key="1">
    <citation type="journal article" date="2015" name="Proc. Natl. Acad. Sci. U.S.A.">
        <title>Networks of energetic and metabolic interactions define dynamics in microbial communities.</title>
        <authorList>
            <person name="Embree M."/>
            <person name="Liu J.K."/>
            <person name="Al-Bassam M.M."/>
            <person name="Zengler K."/>
        </authorList>
    </citation>
    <scope>NUCLEOTIDE SEQUENCE</scope>
</reference>
<comment type="caution">
    <text evidence="2">The sequence shown here is derived from an EMBL/GenBank/DDBJ whole genome shotgun (WGS) entry which is preliminary data.</text>
</comment>
<protein>
    <submittedName>
        <fullName evidence="2">Putative endonuclease containing a uri domain</fullName>
    </submittedName>
</protein>
<keyword evidence="2" id="KW-0255">Endonuclease</keyword>
<dbReference type="PANTHER" id="PTHR34477:SF1">
    <property type="entry name" value="UPF0213 PROTEIN YHBQ"/>
    <property type="match status" value="1"/>
</dbReference>
<dbReference type="SUPFAM" id="SSF82771">
    <property type="entry name" value="GIY-YIG endonuclease"/>
    <property type="match status" value="1"/>
</dbReference>
<dbReference type="EMBL" id="LNQE01001848">
    <property type="protein sequence ID" value="KUG04447.1"/>
    <property type="molecule type" value="Genomic_DNA"/>
</dbReference>
<keyword evidence="2" id="KW-0540">Nuclease</keyword>
<dbReference type="GO" id="GO:0004519">
    <property type="term" value="F:endonuclease activity"/>
    <property type="evidence" value="ECO:0007669"/>
    <property type="project" value="UniProtKB-KW"/>
</dbReference>
<organism evidence="2">
    <name type="scientific">hydrocarbon metagenome</name>
    <dbReference type="NCBI Taxonomy" id="938273"/>
    <lineage>
        <taxon>unclassified sequences</taxon>
        <taxon>metagenomes</taxon>
        <taxon>ecological metagenomes</taxon>
    </lineage>
</organism>
<dbReference type="AlphaFoldDB" id="A0A0W8E730"/>
<evidence type="ECO:0000259" key="1">
    <source>
        <dbReference type="PROSITE" id="PS50164"/>
    </source>
</evidence>
<dbReference type="PROSITE" id="PS50164">
    <property type="entry name" value="GIY_YIG"/>
    <property type="match status" value="1"/>
</dbReference>
<evidence type="ECO:0000313" key="2">
    <source>
        <dbReference type="EMBL" id="KUG04447.1"/>
    </source>
</evidence>
<sequence length="86" mass="10072">MHYVYILKCSDNTYYTGYTIDLPGRLKKHNEGKASRYTRGRLPAQYVYWEEAETKSSALKREMEIKKLTRPAKEKLIQTGQTPVLD</sequence>
<proteinExistence type="predicted"/>
<dbReference type="InterPro" id="IPR000305">
    <property type="entry name" value="GIY-YIG_endonuc"/>
</dbReference>
<gene>
    <name evidence="2" type="ORF">ASZ90_018115</name>
</gene>
<accession>A0A0W8E730</accession>
<dbReference type="CDD" id="cd10456">
    <property type="entry name" value="GIY-YIG_UPF0213"/>
    <property type="match status" value="1"/>
</dbReference>
<feature type="domain" description="GIY-YIG" evidence="1">
    <location>
        <begin position="1"/>
        <end position="75"/>
    </location>
</feature>
<name>A0A0W8E730_9ZZZZ</name>
<keyword evidence="2" id="KW-0378">Hydrolase</keyword>
<dbReference type="InterPro" id="IPR035901">
    <property type="entry name" value="GIY-YIG_endonuc_sf"/>
</dbReference>
<dbReference type="Pfam" id="PF01541">
    <property type="entry name" value="GIY-YIG"/>
    <property type="match status" value="1"/>
</dbReference>